<dbReference type="Pfam" id="PF00881">
    <property type="entry name" value="Nitroreductase"/>
    <property type="match status" value="1"/>
</dbReference>
<dbReference type="EMBL" id="CDMZ01003465">
    <property type="protein sequence ID" value="CEM46475.1"/>
    <property type="molecule type" value="Genomic_DNA"/>
</dbReference>
<evidence type="ECO:0000256" key="1">
    <source>
        <dbReference type="SAM" id="MobiDB-lite"/>
    </source>
</evidence>
<dbReference type="SUPFAM" id="SSF55469">
    <property type="entry name" value="FMN-dependent nitroreductase-like"/>
    <property type="match status" value="1"/>
</dbReference>
<dbReference type="InterPro" id="IPR029479">
    <property type="entry name" value="Nitroreductase"/>
</dbReference>
<gene>
    <name evidence="3" type="ORF">Cvel_30148</name>
</gene>
<evidence type="ECO:0000259" key="2">
    <source>
        <dbReference type="Pfam" id="PF00881"/>
    </source>
</evidence>
<dbReference type="Gene3D" id="3.40.109.10">
    <property type="entry name" value="NADH Oxidase"/>
    <property type="match status" value="1"/>
</dbReference>
<feature type="domain" description="Nitroreductase" evidence="2">
    <location>
        <begin position="27"/>
        <end position="119"/>
    </location>
</feature>
<dbReference type="AlphaFoldDB" id="A0A0G4HQE5"/>
<dbReference type="VEuPathDB" id="CryptoDB:Cvel_30148"/>
<dbReference type="PANTHER" id="PTHR43821:SF1">
    <property type="entry name" value="NAD(P)H NITROREDUCTASE YDJA-RELATED"/>
    <property type="match status" value="1"/>
</dbReference>
<reference evidence="3" key="1">
    <citation type="submission" date="2014-11" db="EMBL/GenBank/DDBJ databases">
        <authorList>
            <person name="Otto D Thomas"/>
            <person name="Naeem Raeece"/>
        </authorList>
    </citation>
    <scope>NUCLEOTIDE SEQUENCE</scope>
</reference>
<feature type="region of interest" description="Disordered" evidence="1">
    <location>
        <begin position="124"/>
        <end position="144"/>
    </location>
</feature>
<protein>
    <recommendedName>
        <fullName evidence="2">Nitroreductase domain-containing protein</fullName>
    </recommendedName>
</protein>
<dbReference type="InterPro" id="IPR000415">
    <property type="entry name" value="Nitroreductase-like"/>
</dbReference>
<organism evidence="3">
    <name type="scientific">Chromera velia CCMP2878</name>
    <dbReference type="NCBI Taxonomy" id="1169474"/>
    <lineage>
        <taxon>Eukaryota</taxon>
        <taxon>Sar</taxon>
        <taxon>Alveolata</taxon>
        <taxon>Colpodellida</taxon>
        <taxon>Chromeraceae</taxon>
        <taxon>Chromera</taxon>
    </lineage>
</organism>
<dbReference type="GO" id="GO:0016491">
    <property type="term" value="F:oxidoreductase activity"/>
    <property type="evidence" value="ECO:0007669"/>
    <property type="project" value="InterPro"/>
</dbReference>
<name>A0A0G4HQE5_9ALVE</name>
<dbReference type="InterPro" id="IPR052530">
    <property type="entry name" value="NAD(P)H_nitroreductase"/>
</dbReference>
<dbReference type="PANTHER" id="PTHR43821">
    <property type="entry name" value="NAD(P)H NITROREDUCTASE YDJA-RELATED"/>
    <property type="match status" value="1"/>
</dbReference>
<evidence type="ECO:0000313" key="3">
    <source>
        <dbReference type="EMBL" id="CEM46475.1"/>
    </source>
</evidence>
<proteinExistence type="predicted"/>
<accession>A0A0G4HQE5</accession>
<sequence length="144" mass="15653">MTEPWRFYLLGPETTEKVIGLNPDKRAMFEGVPHWMMVTCAASEYGDDGAITTKKGLEDHAATSCAIQNFMLALAEAEGEGVGSKWMTGALGIDGEKIMEVIGADKEAERFMGAVWFGYPAKPLEETKAPPRKKGLEGTLKSLP</sequence>